<comment type="caution">
    <text evidence="1">The sequence shown here is derived from an EMBL/GenBank/DDBJ whole genome shotgun (WGS) entry which is preliminary data.</text>
</comment>
<reference evidence="1" key="1">
    <citation type="submission" date="2022-06" db="EMBL/GenBank/DDBJ databases">
        <authorList>
            <person name="Legras J.-L."/>
            <person name="Devillers H."/>
            <person name="Grondin C."/>
        </authorList>
    </citation>
    <scope>NUCLEOTIDE SEQUENCE</scope>
    <source>
        <strain evidence="1">CLIB 1444</strain>
    </source>
</reference>
<organism evidence="1 2">
    <name type="scientific">[Candida] jaroonii</name>
    <dbReference type="NCBI Taxonomy" id="467808"/>
    <lineage>
        <taxon>Eukaryota</taxon>
        <taxon>Fungi</taxon>
        <taxon>Dikarya</taxon>
        <taxon>Ascomycota</taxon>
        <taxon>Saccharomycotina</taxon>
        <taxon>Pichiomycetes</taxon>
        <taxon>Debaryomycetaceae</taxon>
        <taxon>Yamadazyma</taxon>
    </lineage>
</organism>
<proteinExistence type="predicted"/>
<gene>
    <name evidence="1" type="ORF">CLIB1444_01S10616</name>
</gene>
<evidence type="ECO:0000313" key="1">
    <source>
        <dbReference type="EMBL" id="CAH6718611.1"/>
    </source>
</evidence>
<accession>A0ACA9Y1A2</accession>
<dbReference type="Proteomes" id="UP001152531">
    <property type="component" value="Unassembled WGS sequence"/>
</dbReference>
<evidence type="ECO:0000313" key="2">
    <source>
        <dbReference type="Proteomes" id="UP001152531"/>
    </source>
</evidence>
<keyword evidence="1" id="KW-0418">Kinase</keyword>
<dbReference type="EMBL" id="CALSDN010000001">
    <property type="protein sequence ID" value="CAH6718611.1"/>
    <property type="molecule type" value="Genomic_DNA"/>
</dbReference>
<name>A0ACA9Y1A2_9ASCO</name>
<keyword evidence="2" id="KW-1185">Reference proteome</keyword>
<protein>
    <submittedName>
        <fullName evidence="1">Serine/threonine-protein kinase Ptk2p/STK2</fullName>
    </submittedName>
</protein>
<keyword evidence="1" id="KW-0808">Transferase</keyword>
<sequence>MTESKGLKHLFKHEKSDKEKEEKHGISKFFHHNSSGEISRTPSVLSLRRHNSQTLKKEPPKKLSKAETLAHLSHLNEKNKKHLERNNEKYPENDDDSSIAPSTMSVSNSTYSQNNTHHEKIVYNPFGMNKDLVDDKPKEASFYMNNTGGGRILSNPVHDPNDYLPDDLKEDHINLFDDFDIDTHEKKLGDGGSSDVRLITLHSNKKKIFALKRFTLLDKETDSEFYKRAVKEYLISKKAGKSRHVVNTLSIVRIQSLNDLNRGWGFVLEFCPGGDLFNLIVKPGWKRTSLSERYCVFKQIAHGLKFLHDEDIVHRDLKPENVLIDQNGMAKLCDFGVSDFGHEVEGDFNSEIKLSTAFVGSPPYSPPEVMQLKEVSHSELKNWAYDPFKMDYWGLGMLLFVIVYGGVPFNSASPNDHGFRDYKFNHHRFCSNNVNFKNNVDYNRGPGSEFKWASQFQNHGAARVAWKLCDPSVKYRYDMKLLFNDPWFTSLEMCTYEDEDQSVTGIVYPNTGGSASHSTSTSNNGSRAPSRTSSKHKRNVEELSHSFKSMLDLGNPKEIKQLKEAQELNDKPKDSLIPNENALDKDDQGSIKSASSLTPLQLNCCDCKGDNNLNKKQFKSMLDFQGELPSVKEDVNSIAESAGKDECTCNCHKKPESKLSFDRKDSILNLNDDEKLQSRTSSSLYLDEEAKACDVKLDNTGLCDLGYKIKKHHHLDISGVSISGNGSNKWHR</sequence>